<dbReference type="GO" id="GO:0030970">
    <property type="term" value="P:retrograde protein transport, ER to cytosol"/>
    <property type="evidence" value="ECO:0007669"/>
    <property type="project" value="TreeGrafter"/>
</dbReference>
<dbReference type="PANTHER" id="PTHR15414">
    <property type="entry name" value="OS-9-RELATED"/>
    <property type="match status" value="1"/>
</dbReference>
<feature type="chain" id="PRO_5002111685" description="MRH domain-containing protein" evidence="7">
    <location>
        <begin position="19"/>
        <end position="726"/>
    </location>
</feature>
<accession>A0A0B7B0Q0</accession>
<gene>
    <name evidence="9" type="primary">ORF156335</name>
</gene>
<dbReference type="InterPro" id="IPR045149">
    <property type="entry name" value="OS-9-like"/>
</dbReference>
<sequence>LVVTVLTILSLLCSNVLSFMDMDELKSVYYGLDILSDPVIITQDLPVGAVQVTSKFGQQYQCTFPNHSLDERRKEEEEKIAIETGIVEMLKPMKLNDCLFKSKDWWSYEFCFGKYIRQFHMEDGEIKGNIIYLGYYHEDYDWNNETAREERLKSKSTFNRYHSQMYTLGTKCDLTEQMRRAEVRFICEENSEDYLSRVDESETCVYTVTVVTSRICRHPYLKAPAKRKAVPITCNPLLSIDEFQDYVHEKEVKQRKEEALKAAAKDALSKEDFSKRVNWDQDLSKTLENEISTSAKELLLKQFSELLSKDGTSQMSKEDFQKKHGNDETTWLMYQKGLKLSKLEEERRKLMAQLDKEEASSKDDERGDKEETDDDEILSQFDEEINTIKAKFQTSQNKLSNIERKLTIERHWESEIENAIKEAEDELGVKVDRSLVSGLSNTLDKLVNTLHDTQRELSSMDKEIGKLKPGKTILRNEGIEDKDNIDKDELLSDKMTNVNEEQEEEEEDVAGVEQTDDTFEDDKNVVNGNGHSAVVNKHEVVGVVKPSYTGDHARDPHDKIQAPPKLVDKSQATPSLHFVGFDEDPDKESDDNTQGIDETNEDGINGVDDKKTDIEITVKNIESSDVDLPKGVQKLLEESVRKELEKHKQQTDPQDLGFDSDHSFNRDKTVHIIQQEDEDGKTNRFIFVFGFNTFNDESAEKEKQSSLEDNYSFVYNRKRDKNTISA</sequence>
<protein>
    <recommendedName>
        <fullName evidence="8">MRH domain-containing protein</fullName>
    </recommendedName>
</protein>
<comment type="subcellular location">
    <subcellularLocation>
        <location evidence="1">Endoplasmic reticulum</location>
    </subcellularLocation>
</comment>
<feature type="region of interest" description="Disordered" evidence="6">
    <location>
        <begin position="642"/>
        <end position="663"/>
    </location>
</feature>
<feature type="domain" description="MRH" evidence="8">
    <location>
        <begin position="96"/>
        <end position="218"/>
    </location>
</feature>
<name>A0A0B7B0Q0_9EUPU</name>
<reference evidence="9" key="1">
    <citation type="submission" date="2014-12" db="EMBL/GenBank/DDBJ databases">
        <title>Insight into the proteome of Arion vulgaris.</title>
        <authorList>
            <person name="Aradska J."/>
            <person name="Bulat T."/>
            <person name="Smidak R."/>
            <person name="Sarate P."/>
            <person name="Gangsoo J."/>
            <person name="Sialana F."/>
            <person name="Bilban M."/>
            <person name="Lubec G."/>
        </authorList>
    </citation>
    <scope>NUCLEOTIDE SEQUENCE</scope>
    <source>
        <tissue evidence="9">Skin</tissue>
    </source>
</reference>
<proteinExistence type="predicted"/>
<dbReference type="PANTHER" id="PTHR15414:SF5">
    <property type="entry name" value="PROTEIN OS-9"/>
    <property type="match status" value="1"/>
</dbReference>
<dbReference type="EMBL" id="HACG01040054">
    <property type="protein sequence ID" value="CEK86919.1"/>
    <property type="molecule type" value="Transcribed_RNA"/>
</dbReference>
<evidence type="ECO:0000256" key="7">
    <source>
        <dbReference type="SAM" id="SignalP"/>
    </source>
</evidence>
<feature type="region of interest" description="Disordered" evidence="6">
    <location>
        <begin position="498"/>
        <end position="608"/>
    </location>
</feature>
<feature type="non-terminal residue" evidence="9">
    <location>
        <position position="1"/>
    </location>
</feature>
<feature type="compositionally biased region" description="Basic and acidic residues" evidence="6">
    <location>
        <begin position="352"/>
        <end position="369"/>
    </location>
</feature>
<evidence type="ECO:0000256" key="2">
    <source>
        <dbReference type="ARBA" id="ARBA00022729"/>
    </source>
</evidence>
<dbReference type="GO" id="GO:0030968">
    <property type="term" value="P:endoplasmic reticulum unfolded protein response"/>
    <property type="evidence" value="ECO:0007669"/>
    <property type="project" value="InterPro"/>
</dbReference>
<dbReference type="InterPro" id="IPR009011">
    <property type="entry name" value="Man6P_isomerase_rcpt-bd_dom_sf"/>
</dbReference>
<feature type="coiled-coil region" evidence="5">
    <location>
        <begin position="436"/>
        <end position="463"/>
    </location>
</feature>
<feature type="signal peptide" evidence="7">
    <location>
        <begin position="1"/>
        <end position="18"/>
    </location>
</feature>
<dbReference type="GO" id="GO:0005788">
    <property type="term" value="C:endoplasmic reticulum lumen"/>
    <property type="evidence" value="ECO:0007669"/>
    <property type="project" value="TreeGrafter"/>
</dbReference>
<feature type="compositionally biased region" description="Acidic residues" evidence="6">
    <location>
        <begin position="581"/>
        <end position="591"/>
    </location>
</feature>
<feature type="region of interest" description="Disordered" evidence="6">
    <location>
        <begin position="352"/>
        <end position="378"/>
    </location>
</feature>
<keyword evidence="4" id="KW-1015">Disulfide bond</keyword>
<feature type="compositionally biased region" description="Acidic residues" evidence="6">
    <location>
        <begin position="500"/>
        <end position="520"/>
    </location>
</feature>
<evidence type="ECO:0000256" key="6">
    <source>
        <dbReference type="SAM" id="MobiDB-lite"/>
    </source>
</evidence>
<dbReference type="Pfam" id="PF07915">
    <property type="entry name" value="PRKCSH"/>
    <property type="match status" value="1"/>
</dbReference>
<dbReference type="InterPro" id="IPR012913">
    <property type="entry name" value="OS9-like_dom"/>
</dbReference>
<evidence type="ECO:0000256" key="4">
    <source>
        <dbReference type="ARBA" id="ARBA00023157"/>
    </source>
</evidence>
<keyword evidence="2 7" id="KW-0732">Signal</keyword>
<evidence type="ECO:0000259" key="8">
    <source>
        <dbReference type="PROSITE" id="PS51914"/>
    </source>
</evidence>
<evidence type="ECO:0000256" key="5">
    <source>
        <dbReference type="SAM" id="Coils"/>
    </source>
</evidence>
<evidence type="ECO:0000313" key="9">
    <source>
        <dbReference type="EMBL" id="CEK86919.1"/>
    </source>
</evidence>
<feature type="compositionally biased region" description="Basic and acidic residues" evidence="6">
    <location>
        <begin position="551"/>
        <end position="560"/>
    </location>
</feature>
<evidence type="ECO:0000256" key="1">
    <source>
        <dbReference type="ARBA" id="ARBA00004240"/>
    </source>
</evidence>
<dbReference type="AlphaFoldDB" id="A0A0B7B0Q0"/>
<evidence type="ECO:0000256" key="3">
    <source>
        <dbReference type="ARBA" id="ARBA00022824"/>
    </source>
</evidence>
<dbReference type="PROSITE" id="PS51914">
    <property type="entry name" value="MRH"/>
    <property type="match status" value="1"/>
</dbReference>
<dbReference type="SUPFAM" id="SSF50911">
    <property type="entry name" value="Mannose 6-phosphate receptor domain"/>
    <property type="match status" value="1"/>
</dbReference>
<dbReference type="Gene3D" id="2.70.130.10">
    <property type="entry name" value="Mannose-6-phosphate receptor binding domain"/>
    <property type="match status" value="1"/>
</dbReference>
<dbReference type="InterPro" id="IPR044865">
    <property type="entry name" value="MRH_dom"/>
</dbReference>
<keyword evidence="5" id="KW-0175">Coiled coil</keyword>
<keyword evidence="3" id="KW-0256">Endoplasmic reticulum</keyword>
<organism evidence="9">
    <name type="scientific">Arion vulgaris</name>
    <dbReference type="NCBI Taxonomy" id="1028688"/>
    <lineage>
        <taxon>Eukaryota</taxon>
        <taxon>Metazoa</taxon>
        <taxon>Spiralia</taxon>
        <taxon>Lophotrochozoa</taxon>
        <taxon>Mollusca</taxon>
        <taxon>Gastropoda</taxon>
        <taxon>Heterobranchia</taxon>
        <taxon>Euthyneura</taxon>
        <taxon>Panpulmonata</taxon>
        <taxon>Eupulmonata</taxon>
        <taxon>Stylommatophora</taxon>
        <taxon>Helicina</taxon>
        <taxon>Arionoidea</taxon>
        <taxon>Arionidae</taxon>
        <taxon>Arion</taxon>
    </lineage>
</organism>